<dbReference type="AlphaFoldDB" id="A0A9E2KYR6"/>
<evidence type="ECO:0000256" key="5">
    <source>
        <dbReference type="SAM" id="Phobius"/>
    </source>
</evidence>
<reference evidence="6" key="1">
    <citation type="journal article" date="2021" name="PeerJ">
        <title>Extensive microbial diversity within the chicken gut microbiome revealed by metagenomics and culture.</title>
        <authorList>
            <person name="Gilroy R."/>
            <person name="Ravi A."/>
            <person name="Getino M."/>
            <person name="Pursley I."/>
            <person name="Horton D.L."/>
            <person name="Alikhan N.F."/>
            <person name="Baker D."/>
            <person name="Gharbi K."/>
            <person name="Hall N."/>
            <person name="Watson M."/>
            <person name="Adriaenssens E.M."/>
            <person name="Foster-Nyarko E."/>
            <person name="Jarju S."/>
            <person name="Secka A."/>
            <person name="Antonio M."/>
            <person name="Oren A."/>
            <person name="Chaudhuri R.R."/>
            <person name="La Ragione R."/>
            <person name="Hildebrand F."/>
            <person name="Pallen M.J."/>
        </authorList>
    </citation>
    <scope>NUCLEOTIDE SEQUENCE</scope>
    <source>
        <strain evidence="6">A6-441</strain>
    </source>
</reference>
<evidence type="ECO:0000313" key="7">
    <source>
        <dbReference type="Proteomes" id="UP000724657"/>
    </source>
</evidence>
<dbReference type="EMBL" id="JAHLFN010000073">
    <property type="protein sequence ID" value="MBU3842957.1"/>
    <property type="molecule type" value="Genomic_DNA"/>
</dbReference>
<keyword evidence="3 5" id="KW-1133">Transmembrane helix</keyword>
<accession>A0A9E2KYR6</accession>
<keyword evidence="2 5" id="KW-0812">Transmembrane</keyword>
<comment type="subcellular location">
    <subcellularLocation>
        <location evidence="1">Membrane</location>
    </subcellularLocation>
</comment>
<dbReference type="InterPro" id="IPR007792">
    <property type="entry name" value="T4SS_VirB3/TrbD/AvhB"/>
</dbReference>
<feature type="transmembrane region" description="Helical" evidence="5">
    <location>
        <begin position="24"/>
        <end position="55"/>
    </location>
</feature>
<evidence type="ECO:0000256" key="3">
    <source>
        <dbReference type="ARBA" id="ARBA00022989"/>
    </source>
</evidence>
<evidence type="ECO:0000256" key="4">
    <source>
        <dbReference type="ARBA" id="ARBA00023136"/>
    </source>
</evidence>
<proteinExistence type="predicted"/>
<evidence type="ECO:0000256" key="1">
    <source>
        <dbReference type="ARBA" id="ARBA00004370"/>
    </source>
</evidence>
<organism evidence="6 7">
    <name type="scientific">Candidatus Fusobacterium pullicola</name>
    <dbReference type="NCBI Taxonomy" id="2838601"/>
    <lineage>
        <taxon>Bacteria</taxon>
        <taxon>Fusobacteriati</taxon>
        <taxon>Fusobacteriota</taxon>
        <taxon>Fusobacteriia</taxon>
        <taxon>Fusobacteriales</taxon>
        <taxon>Fusobacteriaceae</taxon>
        <taxon>Fusobacterium</taxon>
    </lineage>
</organism>
<sequence>MNTKMPLYRGMTIDKTVRGLPRNIFYSLCMAGIISVAVFNNIYILIPFLLIYFILRTINKKDSKMLENFIRRSLKKYISY</sequence>
<dbReference type="GO" id="GO:0016020">
    <property type="term" value="C:membrane"/>
    <property type="evidence" value="ECO:0007669"/>
    <property type="project" value="UniProtKB-SubCell"/>
</dbReference>
<dbReference type="Proteomes" id="UP000724657">
    <property type="component" value="Unassembled WGS sequence"/>
</dbReference>
<evidence type="ECO:0000256" key="2">
    <source>
        <dbReference type="ARBA" id="ARBA00022692"/>
    </source>
</evidence>
<comment type="caution">
    <text evidence="6">The sequence shown here is derived from an EMBL/GenBank/DDBJ whole genome shotgun (WGS) entry which is preliminary data.</text>
</comment>
<protein>
    <submittedName>
        <fullName evidence="6">VirB3 family type IV secretion system protein</fullName>
    </submittedName>
</protein>
<reference evidence="6" key="2">
    <citation type="submission" date="2021-04" db="EMBL/GenBank/DDBJ databases">
        <authorList>
            <person name="Gilroy R."/>
        </authorList>
    </citation>
    <scope>NUCLEOTIDE SEQUENCE</scope>
    <source>
        <strain evidence="6">A6-441</strain>
    </source>
</reference>
<name>A0A9E2KYR6_9FUSO</name>
<evidence type="ECO:0000313" key="6">
    <source>
        <dbReference type="EMBL" id="MBU3842957.1"/>
    </source>
</evidence>
<gene>
    <name evidence="6" type="ORF">IAA47_08280</name>
</gene>
<keyword evidence="4 5" id="KW-0472">Membrane</keyword>
<dbReference type="Pfam" id="PF05101">
    <property type="entry name" value="VirB3"/>
    <property type="match status" value="1"/>
</dbReference>